<organism evidence="2 3">
    <name type="scientific">Aromia moschata</name>
    <dbReference type="NCBI Taxonomy" id="1265417"/>
    <lineage>
        <taxon>Eukaryota</taxon>
        <taxon>Metazoa</taxon>
        <taxon>Ecdysozoa</taxon>
        <taxon>Arthropoda</taxon>
        <taxon>Hexapoda</taxon>
        <taxon>Insecta</taxon>
        <taxon>Pterygota</taxon>
        <taxon>Neoptera</taxon>
        <taxon>Endopterygota</taxon>
        <taxon>Coleoptera</taxon>
        <taxon>Polyphaga</taxon>
        <taxon>Cucujiformia</taxon>
        <taxon>Chrysomeloidea</taxon>
        <taxon>Cerambycidae</taxon>
        <taxon>Cerambycinae</taxon>
        <taxon>Callichromatini</taxon>
        <taxon>Aromia</taxon>
    </lineage>
</organism>
<dbReference type="Proteomes" id="UP001162162">
    <property type="component" value="Unassembled WGS sequence"/>
</dbReference>
<name>A0AAV8YKX1_9CUCU</name>
<comment type="caution">
    <text evidence="2">The sequence shown here is derived from an EMBL/GenBank/DDBJ whole genome shotgun (WGS) entry which is preliminary data.</text>
</comment>
<keyword evidence="1" id="KW-0732">Signal</keyword>
<dbReference type="PANTHER" id="PTHR11008:SF39">
    <property type="entry name" value="CIRCADIAN CLOCK-CONTROLLED PROTEIN-LIKE PROTEIN"/>
    <property type="match status" value="1"/>
</dbReference>
<dbReference type="Gene3D" id="3.15.10.30">
    <property type="entry name" value="Haemolymph juvenile hormone binding protein"/>
    <property type="match status" value="1"/>
</dbReference>
<protein>
    <submittedName>
        <fullName evidence="2">Uncharacterized protein</fullName>
    </submittedName>
</protein>
<evidence type="ECO:0000256" key="1">
    <source>
        <dbReference type="SAM" id="SignalP"/>
    </source>
</evidence>
<evidence type="ECO:0000313" key="2">
    <source>
        <dbReference type="EMBL" id="KAJ8951214.1"/>
    </source>
</evidence>
<feature type="signal peptide" evidence="1">
    <location>
        <begin position="1"/>
        <end position="17"/>
    </location>
</feature>
<feature type="chain" id="PRO_5043350518" evidence="1">
    <location>
        <begin position="18"/>
        <end position="100"/>
    </location>
</feature>
<dbReference type="InterPro" id="IPR010562">
    <property type="entry name" value="Haemolymph_juvenile_hormone-bd"/>
</dbReference>
<evidence type="ECO:0000313" key="3">
    <source>
        <dbReference type="Proteomes" id="UP001162162"/>
    </source>
</evidence>
<keyword evidence="3" id="KW-1185">Reference proteome</keyword>
<dbReference type="AlphaFoldDB" id="A0AAV8YKX1"/>
<dbReference type="Pfam" id="PF06585">
    <property type="entry name" value="JHBP"/>
    <property type="match status" value="1"/>
</dbReference>
<proteinExistence type="predicted"/>
<dbReference type="InterPro" id="IPR038606">
    <property type="entry name" value="To_sf"/>
</dbReference>
<sequence length="100" mass="11242">MFVKVVVLVAVFCSVWAEIPPYIKICKRNTPNLAECIVDSIYALRPKLVEGLPELGVPPFEPLPLDRVELRSGPRTAKIDANITNIRVWGPSEFQILEIK</sequence>
<accession>A0AAV8YKX1</accession>
<dbReference type="PANTHER" id="PTHR11008">
    <property type="entry name" value="PROTEIN TAKEOUT-LIKE PROTEIN"/>
    <property type="match status" value="1"/>
</dbReference>
<dbReference type="GO" id="GO:0005615">
    <property type="term" value="C:extracellular space"/>
    <property type="evidence" value="ECO:0007669"/>
    <property type="project" value="TreeGrafter"/>
</dbReference>
<dbReference type="EMBL" id="JAPWTK010000088">
    <property type="protein sequence ID" value="KAJ8951214.1"/>
    <property type="molecule type" value="Genomic_DNA"/>
</dbReference>
<reference evidence="2" key="1">
    <citation type="journal article" date="2023" name="Insect Mol. Biol.">
        <title>Genome sequencing provides insights into the evolution of gene families encoding plant cell wall-degrading enzymes in longhorned beetles.</title>
        <authorList>
            <person name="Shin N.R."/>
            <person name="Okamura Y."/>
            <person name="Kirsch R."/>
            <person name="Pauchet Y."/>
        </authorList>
    </citation>
    <scope>NUCLEOTIDE SEQUENCE</scope>
    <source>
        <strain evidence="2">AMC_N1</strain>
    </source>
</reference>
<gene>
    <name evidence="2" type="ORF">NQ318_010241</name>
</gene>